<comment type="subcellular location">
    <subcellularLocation>
        <location evidence="1">Nucleus</location>
    </subcellularLocation>
</comment>
<dbReference type="PANTHER" id="PTHR24388:SF54">
    <property type="entry name" value="PROTEIN ESCARGOT"/>
    <property type="match status" value="1"/>
</dbReference>
<reference evidence="12 13" key="1">
    <citation type="submission" date="2020-05" db="EMBL/GenBank/DDBJ databases">
        <authorList>
            <person name="Casaregola S."/>
            <person name="Devillers H."/>
            <person name="Grondin C."/>
        </authorList>
    </citation>
    <scope>NUCLEOTIDE SEQUENCE [LARGE SCALE GENOMIC DNA]</scope>
    <source>
        <strain evidence="12 13">CLIB 1767</strain>
    </source>
</reference>
<protein>
    <recommendedName>
        <fullName evidence="8">pH-response transcription factor pacC/RIM101</fullName>
    </recommendedName>
</protein>
<evidence type="ECO:0000256" key="9">
    <source>
        <dbReference type="PROSITE-ProRule" id="PRU00042"/>
    </source>
</evidence>
<evidence type="ECO:0000256" key="8">
    <source>
        <dbReference type="ARBA" id="ARBA00039490"/>
    </source>
</evidence>
<evidence type="ECO:0000256" key="5">
    <source>
        <dbReference type="ARBA" id="ARBA00022833"/>
    </source>
</evidence>
<keyword evidence="13" id="KW-1185">Reference proteome</keyword>
<organism evidence="12 13">
    <name type="scientific">Maudiozyma barnettii</name>
    <dbReference type="NCBI Taxonomy" id="61262"/>
    <lineage>
        <taxon>Eukaryota</taxon>
        <taxon>Fungi</taxon>
        <taxon>Dikarya</taxon>
        <taxon>Ascomycota</taxon>
        <taxon>Saccharomycotina</taxon>
        <taxon>Saccharomycetes</taxon>
        <taxon>Saccharomycetales</taxon>
        <taxon>Saccharomycetaceae</taxon>
        <taxon>Maudiozyma</taxon>
    </lineage>
</organism>
<comment type="caution">
    <text evidence="12">The sequence shown here is derived from an EMBL/GenBank/DDBJ whole genome shotgun (WGS) entry which is preliminary data.</text>
</comment>
<feature type="region of interest" description="Disordered" evidence="10">
    <location>
        <begin position="106"/>
        <end position="140"/>
    </location>
</feature>
<dbReference type="PROSITE" id="PS00028">
    <property type="entry name" value="ZINC_FINGER_C2H2_1"/>
    <property type="match status" value="1"/>
</dbReference>
<keyword evidence="2" id="KW-0479">Metal-binding</keyword>
<dbReference type="Gene3D" id="3.30.160.60">
    <property type="entry name" value="Classic Zinc Finger"/>
    <property type="match status" value="1"/>
</dbReference>
<accession>A0A8H2VCB3</accession>
<evidence type="ECO:0000259" key="11">
    <source>
        <dbReference type="PROSITE" id="PS50157"/>
    </source>
</evidence>
<dbReference type="EMBL" id="CAEFZW010000001">
    <property type="protein sequence ID" value="CAB4252597.1"/>
    <property type="molecule type" value="Genomic_DNA"/>
</dbReference>
<feature type="domain" description="C2H2-type" evidence="11">
    <location>
        <begin position="172"/>
        <end position="199"/>
    </location>
</feature>
<dbReference type="OrthoDB" id="10018191at2759"/>
<evidence type="ECO:0000256" key="4">
    <source>
        <dbReference type="ARBA" id="ARBA00022771"/>
    </source>
</evidence>
<dbReference type="AlphaFoldDB" id="A0A8H2VCB3"/>
<evidence type="ECO:0000256" key="3">
    <source>
        <dbReference type="ARBA" id="ARBA00022737"/>
    </source>
</evidence>
<keyword evidence="5" id="KW-0862">Zinc</keyword>
<dbReference type="GeneID" id="64855728"/>
<proteinExistence type="inferred from homology"/>
<dbReference type="GO" id="GO:0000981">
    <property type="term" value="F:DNA-binding transcription factor activity, RNA polymerase II-specific"/>
    <property type="evidence" value="ECO:0007669"/>
    <property type="project" value="TreeGrafter"/>
</dbReference>
<dbReference type="Proteomes" id="UP000644660">
    <property type="component" value="Unassembled WGS sequence"/>
</dbReference>
<dbReference type="PROSITE" id="PS50157">
    <property type="entry name" value="ZINC_FINGER_C2H2_2"/>
    <property type="match status" value="1"/>
</dbReference>
<dbReference type="PANTHER" id="PTHR24388">
    <property type="entry name" value="ZINC FINGER PROTEIN"/>
    <property type="match status" value="1"/>
</dbReference>
<evidence type="ECO:0000256" key="6">
    <source>
        <dbReference type="ARBA" id="ARBA00023242"/>
    </source>
</evidence>
<dbReference type="InterPro" id="IPR050527">
    <property type="entry name" value="Snail/Krueppel_Znf"/>
</dbReference>
<comment type="similarity">
    <text evidence="7">Belongs to the pacC/RIM101 family.</text>
</comment>
<dbReference type="GO" id="GO:0005634">
    <property type="term" value="C:nucleus"/>
    <property type="evidence" value="ECO:0007669"/>
    <property type="project" value="UniProtKB-SubCell"/>
</dbReference>
<evidence type="ECO:0000256" key="1">
    <source>
        <dbReference type="ARBA" id="ARBA00004123"/>
    </source>
</evidence>
<keyword evidence="4 9" id="KW-0863">Zinc-finger</keyword>
<keyword evidence="3" id="KW-0677">Repeat</keyword>
<dbReference type="GO" id="GO:0000978">
    <property type="term" value="F:RNA polymerase II cis-regulatory region sequence-specific DNA binding"/>
    <property type="evidence" value="ECO:0007669"/>
    <property type="project" value="TreeGrafter"/>
</dbReference>
<keyword evidence="6" id="KW-0539">Nucleus</keyword>
<dbReference type="GO" id="GO:0008270">
    <property type="term" value="F:zinc ion binding"/>
    <property type="evidence" value="ECO:0007669"/>
    <property type="project" value="UniProtKB-KW"/>
</dbReference>
<gene>
    <name evidence="12" type="ORF">KABA2_01S17314</name>
</gene>
<dbReference type="SUPFAM" id="SSF57667">
    <property type="entry name" value="beta-beta-alpha zinc fingers"/>
    <property type="match status" value="1"/>
</dbReference>
<evidence type="ECO:0000256" key="10">
    <source>
        <dbReference type="SAM" id="MobiDB-lite"/>
    </source>
</evidence>
<dbReference type="InterPro" id="IPR036236">
    <property type="entry name" value="Znf_C2H2_sf"/>
</dbReference>
<evidence type="ECO:0000256" key="7">
    <source>
        <dbReference type="ARBA" id="ARBA00038089"/>
    </source>
</evidence>
<dbReference type="FunFam" id="3.30.160.60:FF:000340">
    <property type="entry name" value="zinc finger protein 473 isoform X1"/>
    <property type="match status" value="1"/>
</dbReference>
<dbReference type="RefSeq" id="XP_041404635.1">
    <property type="nucleotide sequence ID" value="XM_041548701.1"/>
</dbReference>
<dbReference type="SMART" id="SM00355">
    <property type="entry name" value="ZnF_C2H2"/>
    <property type="match status" value="3"/>
</dbReference>
<feature type="compositionally biased region" description="Basic residues" evidence="10">
    <location>
        <begin position="131"/>
        <end position="140"/>
    </location>
</feature>
<sequence>MNDRSIKLSSLLVNHQHTPMPQPIPPRSNSHISLPPISSFDNLINATSVASGISGTISLPGFSDSLSSSPSATSFIQSRHDSNVSSLIDHGNYTNSIPSLSTLLNSATPSQVTSPDVSGGENMPNVISVPKRTRKNSKSKISKRKECPICHNYYANLNTHKSTHLNPENRPHKCSKCNRGFSRSNDLIRHKKRHWKDKFISTERIVNQPTDSESFVKRQISLKNEELVSLYQIEGAYKCPFNSTLIKLDTDIHPGRTTRTVPNGAYNCHQTGVFSRCDTYKNHLKALHFEYPPKTKKEDRAIVPGKCKHCGKAFKNVDAWLNEHVNKECGYSYR</sequence>
<dbReference type="InterPro" id="IPR013087">
    <property type="entry name" value="Znf_C2H2_type"/>
</dbReference>
<feature type="compositionally biased region" description="Polar residues" evidence="10">
    <location>
        <begin position="106"/>
        <end position="116"/>
    </location>
</feature>
<evidence type="ECO:0000313" key="13">
    <source>
        <dbReference type="Proteomes" id="UP000644660"/>
    </source>
</evidence>
<evidence type="ECO:0000256" key="2">
    <source>
        <dbReference type="ARBA" id="ARBA00022723"/>
    </source>
</evidence>
<name>A0A8H2VCB3_9SACH</name>
<evidence type="ECO:0000313" key="12">
    <source>
        <dbReference type="EMBL" id="CAB4252597.1"/>
    </source>
</evidence>
<dbReference type="Pfam" id="PF13912">
    <property type="entry name" value="zf-C2H2_6"/>
    <property type="match status" value="1"/>
</dbReference>